<dbReference type="Pfam" id="PF16017">
    <property type="entry name" value="BTB_3"/>
    <property type="match status" value="1"/>
</dbReference>
<dbReference type="InterPro" id="IPR039885">
    <property type="entry name" value="BTBD10/KCTD20_BTB/POZ"/>
</dbReference>
<keyword evidence="5" id="KW-1185">Reference proteome</keyword>
<proteinExistence type="predicted"/>
<dbReference type="AlphaFoldDB" id="A0A7R8XE88"/>
<name>A0A7R8XE88_9CRUS</name>
<organism evidence="4">
    <name type="scientific">Darwinula stevensoni</name>
    <dbReference type="NCBI Taxonomy" id="69355"/>
    <lineage>
        <taxon>Eukaryota</taxon>
        <taxon>Metazoa</taxon>
        <taxon>Ecdysozoa</taxon>
        <taxon>Arthropoda</taxon>
        <taxon>Crustacea</taxon>
        <taxon>Oligostraca</taxon>
        <taxon>Ostracoda</taxon>
        <taxon>Podocopa</taxon>
        <taxon>Podocopida</taxon>
        <taxon>Darwinulocopina</taxon>
        <taxon>Darwinuloidea</taxon>
        <taxon>Darwinulidae</taxon>
        <taxon>Darwinula</taxon>
    </lineage>
</organism>
<dbReference type="GO" id="GO:0042327">
    <property type="term" value="P:positive regulation of phosphorylation"/>
    <property type="evidence" value="ECO:0007669"/>
    <property type="project" value="TreeGrafter"/>
</dbReference>
<dbReference type="PANTHER" id="PTHR21637:SF0">
    <property type="entry name" value="AT10158P"/>
    <property type="match status" value="1"/>
</dbReference>
<reference evidence="4" key="1">
    <citation type="submission" date="2020-11" db="EMBL/GenBank/DDBJ databases">
        <authorList>
            <person name="Tran Van P."/>
        </authorList>
    </citation>
    <scope>NUCLEOTIDE SEQUENCE</scope>
</reference>
<dbReference type="InterPro" id="IPR039886">
    <property type="entry name" value="BTBD10/KCTD20"/>
</dbReference>
<feature type="domain" description="BTBD10/KCTD20 BTB/POZ" evidence="3">
    <location>
        <begin position="1"/>
        <end position="80"/>
    </location>
</feature>
<dbReference type="SUPFAM" id="SSF54695">
    <property type="entry name" value="POZ domain"/>
    <property type="match status" value="1"/>
</dbReference>
<dbReference type="GO" id="GO:0005737">
    <property type="term" value="C:cytoplasm"/>
    <property type="evidence" value="ECO:0007669"/>
    <property type="project" value="UniProtKB-SubCell"/>
</dbReference>
<dbReference type="PANTHER" id="PTHR21637">
    <property type="entry name" value="BTB/POZ DOMAIN-CONTAINING PROTEIN 10-RELATED"/>
    <property type="match status" value="1"/>
</dbReference>
<dbReference type="EMBL" id="CAJPEV010000902">
    <property type="protein sequence ID" value="CAG0889408.1"/>
    <property type="molecule type" value="Genomic_DNA"/>
</dbReference>
<dbReference type="EMBL" id="LR900419">
    <property type="protein sequence ID" value="CAD7245614.1"/>
    <property type="molecule type" value="Genomic_DNA"/>
</dbReference>
<dbReference type="InterPro" id="IPR011333">
    <property type="entry name" value="SKP1/BTB/POZ_sf"/>
</dbReference>
<dbReference type="Proteomes" id="UP000677054">
    <property type="component" value="Unassembled WGS sequence"/>
</dbReference>
<dbReference type="OrthoDB" id="10034757at2759"/>
<evidence type="ECO:0000259" key="3">
    <source>
        <dbReference type="Pfam" id="PF16017"/>
    </source>
</evidence>
<evidence type="ECO:0000256" key="1">
    <source>
        <dbReference type="ARBA" id="ARBA00004496"/>
    </source>
</evidence>
<evidence type="ECO:0000256" key="2">
    <source>
        <dbReference type="ARBA" id="ARBA00022490"/>
    </source>
</evidence>
<gene>
    <name evidence="4" type="ORF">DSTB1V02_LOCUS5485</name>
</gene>
<keyword evidence="2" id="KW-0963">Cytoplasm</keyword>
<protein>
    <recommendedName>
        <fullName evidence="3">BTBD10/KCTD20 BTB/POZ domain-containing protein</fullName>
    </recommendedName>
</protein>
<comment type="subcellular location">
    <subcellularLocation>
        <location evidence="1">Cytoplasm</location>
    </subcellularLocation>
</comment>
<sequence length="232" mass="26751">MLGRMFSSGLEWAKRNERGEYEVAEGLSATLFCAVLDYYKTGAIRCPPSVSVAELREACDYLLLPFDADTIKCQNLRGLLHELSNEGARAQFERFLEELLLPAMVECAQRGDRECHIVVLLDEDSVDWDDQYPPQVGEESSQAVHSTALYRFFKYIENRDVAKQVLKERGLKKIRLGIEGYPTYKEKVRRRPGGRAEVIYNYVQRPFIHMSWEKEEAKSRHVDFTVSSMLKS</sequence>
<accession>A0A7R8XE88</accession>
<dbReference type="Gene3D" id="3.30.710.10">
    <property type="entry name" value="Potassium Channel Kv1.1, Chain A"/>
    <property type="match status" value="1"/>
</dbReference>
<evidence type="ECO:0000313" key="5">
    <source>
        <dbReference type="Proteomes" id="UP000677054"/>
    </source>
</evidence>
<evidence type="ECO:0000313" key="4">
    <source>
        <dbReference type="EMBL" id="CAD7245614.1"/>
    </source>
</evidence>